<dbReference type="Proteomes" id="UP000683360">
    <property type="component" value="Unassembled WGS sequence"/>
</dbReference>
<proteinExistence type="predicted"/>
<dbReference type="PANTHER" id="PTHR46289">
    <property type="entry name" value="52 KDA REPRESSOR OF THE INHIBITOR OF THE PROTEIN KINASE-LIKE PROTEIN-RELATED"/>
    <property type="match status" value="1"/>
</dbReference>
<evidence type="ECO:0000259" key="1">
    <source>
        <dbReference type="SMART" id="SM00597"/>
    </source>
</evidence>
<dbReference type="InterPro" id="IPR006580">
    <property type="entry name" value="Znf_TTF"/>
</dbReference>
<dbReference type="AlphaFoldDB" id="A0A8S3REK6"/>
<evidence type="ECO:0000313" key="2">
    <source>
        <dbReference type="EMBL" id="CAG2205184.1"/>
    </source>
</evidence>
<dbReference type="InterPro" id="IPR008906">
    <property type="entry name" value="HATC_C_dom"/>
</dbReference>
<gene>
    <name evidence="2" type="ORF">MEDL_19601</name>
</gene>
<comment type="caution">
    <text evidence="2">The sequence shown here is derived from an EMBL/GenBank/DDBJ whole genome shotgun (WGS) entry which is preliminary data.</text>
</comment>
<keyword evidence="3" id="KW-1185">Reference proteome</keyword>
<dbReference type="Pfam" id="PF05699">
    <property type="entry name" value="Dimer_Tnp_hAT"/>
    <property type="match status" value="1"/>
</dbReference>
<dbReference type="SMART" id="SM00597">
    <property type="entry name" value="ZnF_TTF"/>
    <property type="match status" value="1"/>
</dbReference>
<dbReference type="GO" id="GO:0046983">
    <property type="term" value="F:protein dimerization activity"/>
    <property type="evidence" value="ECO:0007669"/>
    <property type="project" value="InterPro"/>
</dbReference>
<dbReference type="PANTHER" id="PTHR46289:SF17">
    <property type="entry name" value="HAT C-TERMINAL DIMERISATION DOMAIN-CONTAINING PROTEIN"/>
    <property type="match status" value="1"/>
</dbReference>
<evidence type="ECO:0000313" key="3">
    <source>
        <dbReference type="Proteomes" id="UP000683360"/>
    </source>
</evidence>
<dbReference type="OrthoDB" id="6614843at2759"/>
<name>A0A8S3REK6_MYTED</name>
<reference evidence="2" key="1">
    <citation type="submission" date="2021-03" db="EMBL/GenBank/DDBJ databases">
        <authorList>
            <person name="Bekaert M."/>
        </authorList>
    </citation>
    <scope>NUCLEOTIDE SEQUENCE</scope>
</reference>
<organism evidence="2 3">
    <name type="scientific">Mytilus edulis</name>
    <name type="common">Blue mussel</name>
    <dbReference type="NCBI Taxonomy" id="6550"/>
    <lineage>
        <taxon>Eukaryota</taxon>
        <taxon>Metazoa</taxon>
        <taxon>Spiralia</taxon>
        <taxon>Lophotrochozoa</taxon>
        <taxon>Mollusca</taxon>
        <taxon>Bivalvia</taxon>
        <taxon>Autobranchia</taxon>
        <taxon>Pteriomorphia</taxon>
        <taxon>Mytilida</taxon>
        <taxon>Mytiloidea</taxon>
        <taxon>Mytilidae</taxon>
        <taxon>Mytilinae</taxon>
        <taxon>Mytilus</taxon>
    </lineage>
</organism>
<sequence>MLFSDLDIDEEMWATIPKESTECQDWEIRQNVHQSKISNIEVPVHSLASEIPSSSNIDPDDFSNYTKKSLSENEIIQILSSRDFGKEISAYPTTKARKYSKEWEKRYSWLRYSVLEDASYCSYCVSFGQGDGLFKTKGFSDWKNAVGEKRGTFKIHEISKMHTEAMEKSENLLSVSQGEKANIYSSISKAYEDKKEDGNFRFFVDWKAKTDVVLKTHLQSPGPSYLSPDIQNDIIACCDADIRERIVADCTKAGYFAICADGTTDPLSETRWSARVDTLTNLITNYSSIQNAVSKIENKSSGEAKSKAGGHRRLLDDPEFIVALCVTQFVLSYLNCLTKSLQNKDCDMVLAYDDAANTLKTLRQLRTDEHFRKVYKRAQAIAAKQEIPLVPRRRTGRQVHRDNPTVDSAEQLWRTTIYFAFLDHVCTEMERRFPHDQRQMMLGQNLVPSKLANLNDTIQDELLQVYSPDLPDVNTWEQEVTRWKVKFSDIPKAKLPGTLKSSLKQAHQDFYPNIRRIFVLLLTMPVTSVCCERSFSGLRRLKTWERSTMGEERLCGLAMLHTHRDKDVSREDILLRFDRTGHRKIGKLTFD</sequence>
<dbReference type="EMBL" id="CAJPWZ010001017">
    <property type="protein sequence ID" value="CAG2205184.1"/>
    <property type="molecule type" value="Genomic_DNA"/>
</dbReference>
<dbReference type="InterPro" id="IPR052958">
    <property type="entry name" value="IFN-induced_PKR_regulator"/>
</dbReference>
<dbReference type="InterPro" id="IPR012337">
    <property type="entry name" value="RNaseH-like_sf"/>
</dbReference>
<dbReference type="SUPFAM" id="SSF53098">
    <property type="entry name" value="Ribonuclease H-like"/>
    <property type="match status" value="1"/>
</dbReference>
<accession>A0A8S3REK6</accession>
<feature type="domain" description="TTF-type" evidence="1">
    <location>
        <begin position="95"/>
        <end position="185"/>
    </location>
</feature>
<protein>
    <recommendedName>
        <fullName evidence="1">TTF-type domain-containing protein</fullName>
    </recommendedName>
</protein>